<feature type="chain" id="PRO_5033361374" evidence="7">
    <location>
        <begin position="25"/>
        <end position="403"/>
    </location>
</feature>
<dbReference type="EMBL" id="UNQJ01000006">
    <property type="protein sequence ID" value="SYZ33247.1"/>
    <property type="molecule type" value="Genomic_DNA"/>
</dbReference>
<keyword evidence="6" id="KW-0472">Membrane</keyword>
<evidence type="ECO:0000256" key="1">
    <source>
        <dbReference type="ARBA" id="ARBA00007074"/>
    </source>
</evidence>
<accession>A0A383S5R0</accession>
<reference evidence="10" key="2">
    <citation type="submission" date="2018-08" db="EMBL/GenBank/DDBJ databases">
        <authorList>
            <person name="Ferrada E.E."/>
            <person name="Latorre B.A."/>
        </authorList>
    </citation>
    <scope>NUCLEOTIDE SEQUENCE [LARGE SCALE GENOMIC DNA]</scope>
    <source>
        <strain evidence="10">Propionibacterium_australiense1</strain>
    </source>
</reference>
<dbReference type="Gene3D" id="3.90.1720.10">
    <property type="entry name" value="endopeptidase domain like (from Nostoc punctiforme)"/>
    <property type="match status" value="1"/>
</dbReference>
<dbReference type="NCBIfam" id="TIGR01167">
    <property type="entry name" value="LPXTG_anchor"/>
    <property type="match status" value="1"/>
</dbReference>
<dbReference type="Proteomes" id="UP000279336">
    <property type="component" value="Unassembled WGS sequence"/>
</dbReference>
<evidence type="ECO:0000313" key="10">
    <source>
        <dbReference type="EMBL" id="SYZ33247.1"/>
    </source>
</evidence>
<organism evidence="10 11">
    <name type="scientific">Propionibacterium australiense</name>
    <dbReference type="NCBI Taxonomy" id="119981"/>
    <lineage>
        <taxon>Bacteria</taxon>
        <taxon>Bacillati</taxon>
        <taxon>Actinomycetota</taxon>
        <taxon>Actinomycetes</taxon>
        <taxon>Propionibacteriales</taxon>
        <taxon>Propionibacteriaceae</taxon>
        <taxon>Propionibacterium</taxon>
    </lineage>
</organism>
<reference evidence="11" key="1">
    <citation type="submission" date="2018-08" db="EMBL/GenBank/DDBJ databases">
        <authorList>
            <person name="Hornung B."/>
        </authorList>
    </citation>
    <scope>NUCLEOTIDE SEQUENCE [LARGE SCALE GENOMIC DNA]</scope>
</reference>
<feature type="transmembrane region" description="Helical" evidence="6">
    <location>
        <begin position="378"/>
        <end position="397"/>
    </location>
</feature>
<evidence type="ECO:0000313" key="9">
    <source>
        <dbReference type="EMBL" id="RLP10179.1"/>
    </source>
</evidence>
<dbReference type="GO" id="GO:0008234">
    <property type="term" value="F:cysteine-type peptidase activity"/>
    <property type="evidence" value="ECO:0007669"/>
    <property type="project" value="UniProtKB-KW"/>
</dbReference>
<dbReference type="PROSITE" id="PS51935">
    <property type="entry name" value="NLPC_P60"/>
    <property type="match status" value="1"/>
</dbReference>
<dbReference type="Proteomes" id="UP000263928">
    <property type="component" value="Unassembled WGS sequence"/>
</dbReference>
<keyword evidence="4" id="KW-0788">Thiol protease</keyword>
<sequence>MKKRAIPAVLISAIALLIPGTAYANPSSGDDVRQFQTVEEMSEASGLSGTVRTAGYAEAGDGGAMTYTVAAAQPQGAYGDIAVPLADGSWAVPQGLDEQPDAPADDSAVEQELARAQSFAAAGTDLIWDSSRITPLSGKVIHATDTKPYAVTCSSFVNMVLMGWDYEHTTYVADENTRVGEGVDFGSAAQSGELSGAANLARWFHAHGRTWLDDGSSQYQPGDVLFFSQQSVSGDSSPTPSTEPNQFANIYHVALYVGDGRIIHSYGPESGAGVVEEDFSASLRDDLSFVARPYAVTTEETSPDESAGTGQEPSSETTSAVPGPAPTAEPSSTQATEPAGTDEALPADPAGDDAEAPKPGSEEPASRPWGLPRTGGTIMSFVGAAMVAVGTAASLVTRRRRRD</sequence>
<dbReference type="OrthoDB" id="5177647at2"/>
<evidence type="ECO:0000313" key="11">
    <source>
        <dbReference type="Proteomes" id="UP000263928"/>
    </source>
</evidence>
<evidence type="ECO:0000256" key="6">
    <source>
        <dbReference type="SAM" id="Phobius"/>
    </source>
</evidence>
<dbReference type="EMBL" id="RCIW01000008">
    <property type="protein sequence ID" value="RLP10179.1"/>
    <property type="molecule type" value="Genomic_DNA"/>
</dbReference>
<keyword evidence="2" id="KW-0645">Protease</keyword>
<feature type="region of interest" description="Disordered" evidence="5">
    <location>
        <begin position="297"/>
        <end position="376"/>
    </location>
</feature>
<protein>
    <submittedName>
        <fullName evidence="9">LPXTG cell wall anchor domain-containing protein</fullName>
    </submittedName>
    <submittedName>
        <fullName evidence="10">LPXTG_anchor: LPXTG cell wall anchor domain</fullName>
    </submittedName>
</protein>
<dbReference type="AlphaFoldDB" id="A0A383S5R0"/>
<keyword evidence="3" id="KW-0378">Hydrolase</keyword>
<dbReference type="InterPro" id="IPR038765">
    <property type="entry name" value="Papain-like_cys_pep_sf"/>
</dbReference>
<evidence type="ECO:0000313" key="12">
    <source>
        <dbReference type="Proteomes" id="UP000279336"/>
    </source>
</evidence>
<keyword evidence="7" id="KW-0732">Signal</keyword>
<dbReference type="InterPro" id="IPR000064">
    <property type="entry name" value="NLP_P60_dom"/>
</dbReference>
<keyword evidence="6" id="KW-1133">Transmembrane helix</keyword>
<evidence type="ECO:0000256" key="5">
    <source>
        <dbReference type="SAM" id="MobiDB-lite"/>
    </source>
</evidence>
<name>A0A383S5R0_9ACTN</name>
<evidence type="ECO:0000256" key="4">
    <source>
        <dbReference type="ARBA" id="ARBA00022807"/>
    </source>
</evidence>
<evidence type="ECO:0000256" key="7">
    <source>
        <dbReference type="SAM" id="SignalP"/>
    </source>
</evidence>
<feature type="domain" description="NlpC/P60" evidence="8">
    <location>
        <begin position="106"/>
        <end position="295"/>
    </location>
</feature>
<reference evidence="9 12" key="3">
    <citation type="submission" date="2018-10" db="EMBL/GenBank/DDBJ databases">
        <title>Propionibacterium australiense Genome Sequencing and Assembly.</title>
        <authorList>
            <person name="Bernier A.-M."/>
            <person name="Bernard K."/>
        </authorList>
    </citation>
    <scope>NUCLEOTIDE SEQUENCE [LARGE SCALE GENOMIC DNA]</scope>
    <source>
        <strain evidence="9 12">NML98A078</strain>
    </source>
</reference>
<feature type="signal peptide" evidence="7">
    <location>
        <begin position="1"/>
        <end position="24"/>
    </location>
</feature>
<dbReference type="SUPFAM" id="SSF54001">
    <property type="entry name" value="Cysteine proteinases"/>
    <property type="match status" value="1"/>
</dbReference>
<proteinExistence type="inferred from homology"/>
<dbReference type="GO" id="GO:0006508">
    <property type="term" value="P:proteolysis"/>
    <property type="evidence" value="ECO:0007669"/>
    <property type="project" value="UniProtKB-KW"/>
</dbReference>
<evidence type="ECO:0000259" key="8">
    <source>
        <dbReference type="PROSITE" id="PS51935"/>
    </source>
</evidence>
<keyword evidence="11" id="KW-1185">Reference proteome</keyword>
<feature type="compositionally biased region" description="Polar residues" evidence="5">
    <location>
        <begin position="308"/>
        <end position="320"/>
    </location>
</feature>
<gene>
    <name evidence="9" type="ORF">D7U36_06305</name>
    <name evidence="10" type="ORF">PROPAUS_1164</name>
</gene>
<dbReference type="RefSeq" id="WP_119161605.1">
    <property type="nucleotide sequence ID" value="NZ_LR134442.1"/>
</dbReference>
<comment type="similarity">
    <text evidence="1">Belongs to the peptidase C40 family.</text>
</comment>
<keyword evidence="6" id="KW-0812">Transmembrane</keyword>
<evidence type="ECO:0000256" key="3">
    <source>
        <dbReference type="ARBA" id="ARBA00022801"/>
    </source>
</evidence>
<evidence type="ECO:0000256" key="2">
    <source>
        <dbReference type="ARBA" id="ARBA00022670"/>
    </source>
</evidence>